<evidence type="ECO:0000313" key="1">
    <source>
        <dbReference type="EnsemblPlants" id="AET2Gv20482900.1"/>
    </source>
</evidence>
<proteinExistence type="predicted"/>
<dbReference type="EnsemblPlants" id="AET2Gv20482900.1">
    <property type="protein sequence ID" value="AET2Gv20482900.1"/>
    <property type="gene ID" value="AET2Gv20482900"/>
</dbReference>
<name>A0A453BF18_AEGTS</name>
<keyword evidence="2" id="KW-1185">Reference proteome</keyword>
<reference evidence="1" key="4">
    <citation type="submission" date="2019-03" db="UniProtKB">
        <authorList>
            <consortium name="EnsemblPlants"/>
        </authorList>
    </citation>
    <scope>IDENTIFICATION</scope>
</reference>
<accession>A0A453BF18</accession>
<reference evidence="1" key="3">
    <citation type="journal article" date="2017" name="Nature">
        <title>Genome sequence of the progenitor of the wheat D genome Aegilops tauschii.</title>
        <authorList>
            <person name="Luo M.C."/>
            <person name="Gu Y.Q."/>
            <person name="Puiu D."/>
            <person name="Wang H."/>
            <person name="Twardziok S.O."/>
            <person name="Deal K.R."/>
            <person name="Huo N."/>
            <person name="Zhu T."/>
            <person name="Wang L."/>
            <person name="Wang Y."/>
            <person name="McGuire P.E."/>
            <person name="Liu S."/>
            <person name="Long H."/>
            <person name="Ramasamy R.K."/>
            <person name="Rodriguez J.C."/>
            <person name="Van S.L."/>
            <person name="Yuan L."/>
            <person name="Wang Z."/>
            <person name="Xia Z."/>
            <person name="Xiao L."/>
            <person name="Anderson O.D."/>
            <person name="Ouyang S."/>
            <person name="Liang Y."/>
            <person name="Zimin A.V."/>
            <person name="Pertea G."/>
            <person name="Qi P."/>
            <person name="Bennetzen J.L."/>
            <person name="Dai X."/>
            <person name="Dawson M.W."/>
            <person name="Muller H.G."/>
            <person name="Kugler K."/>
            <person name="Rivarola-Duarte L."/>
            <person name="Spannagl M."/>
            <person name="Mayer K.F.X."/>
            <person name="Lu F.H."/>
            <person name="Bevan M.W."/>
            <person name="Leroy P."/>
            <person name="Li P."/>
            <person name="You F.M."/>
            <person name="Sun Q."/>
            <person name="Liu Z."/>
            <person name="Lyons E."/>
            <person name="Wicker T."/>
            <person name="Salzberg S.L."/>
            <person name="Devos K.M."/>
            <person name="Dvorak J."/>
        </authorList>
    </citation>
    <scope>NUCLEOTIDE SEQUENCE [LARGE SCALE GENOMIC DNA]</scope>
    <source>
        <strain evidence="1">cv. AL8/78</strain>
    </source>
</reference>
<sequence>TMLKLDLGRAFDSISWPFVFEVLRQYGYGARFLEWLAILLSTASTAILLNGEPGPPIWHR</sequence>
<dbReference type="STRING" id="200361.A0A453BF18"/>
<organism evidence="1 2">
    <name type="scientific">Aegilops tauschii subsp. strangulata</name>
    <name type="common">Goatgrass</name>
    <dbReference type="NCBI Taxonomy" id="200361"/>
    <lineage>
        <taxon>Eukaryota</taxon>
        <taxon>Viridiplantae</taxon>
        <taxon>Streptophyta</taxon>
        <taxon>Embryophyta</taxon>
        <taxon>Tracheophyta</taxon>
        <taxon>Spermatophyta</taxon>
        <taxon>Magnoliopsida</taxon>
        <taxon>Liliopsida</taxon>
        <taxon>Poales</taxon>
        <taxon>Poaceae</taxon>
        <taxon>BOP clade</taxon>
        <taxon>Pooideae</taxon>
        <taxon>Triticodae</taxon>
        <taxon>Triticeae</taxon>
        <taxon>Triticinae</taxon>
        <taxon>Aegilops</taxon>
    </lineage>
</organism>
<dbReference type="Proteomes" id="UP000015105">
    <property type="component" value="Chromosome 2D"/>
</dbReference>
<reference evidence="2" key="1">
    <citation type="journal article" date="2014" name="Science">
        <title>Ancient hybridizations among the ancestral genomes of bread wheat.</title>
        <authorList>
            <consortium name="International Wheat Genome Sequencing Consortium,"/>
            <person name="Marcussen T."/>
            <person name="Sandve S.R."/>
            <person name="Heier L."/>
            <person name="Spannagl M."/>
            <person name="Pfeifer M."/>
            <person name="Jakobsen K.S."/>
            <person name="Wulff B.B."/>
            <person name="Steuernagel B."/>
            <person name="Mayer K.F."/>
            <person name="Olsen O.A."/>
        </authorList>
    </citation>
    <scope>NUCLEOTIDE SEQUENCE [LARGE SCALE GENOMIC DNA]</scope>
    <source>
        <strain evidence="2">cv. AL8/78</strain>
    </source>
</reference>
<protein>
    <submittedName>
        <fullName evidence="1">Uncharacterized protein</fullName>
    </submittedName>
</protein>
<reference evidence="1" key="5">
    <citation type="journal article" date="2021" name="G3 (Bethesda)">
        <title>Aegilops tauschii genome assembly Aet v5.0 features greater sequence contiguity and improved annotation.</title>
        <authorList>
            <person name="Wang L."/>
            <person name="Zhu T."/>
            <person name="Rodriguez J.C."/>
            <person name="Deal K.R."/>
            <person name="Dubcovsky J."/>
            <person name="McGuire P.E."/>
            <person name="Lux T."/>
            <person name="Spannagl M."/>
            <person name="Mayer K.F.X."/>
            <person name="Baldrich P."/>
            <person name="Meyers B.C."/>
            <person name="Huo N."/>
            <person name="Gu Y.Q."/>
            <person name="Zhou H."/>
            <person name="Devos K.M."/>
            <person name="Bennetzen J.L."/>
            <person name="Unver T."/>
            <person name="Budak H."/>
            <person name="Gulick P.J."/>
            <person name="Galiba G."/>
            <person name="Kalapos B."/>
            <person name="Nelson D.R."/>
            <person name="Li P."/>
            <person name="You F.M."/>
            <person name="Luo M.C."/>
            <person name="Dvorak J."/>
        </authorList>
    </citation>
    <scope>NUCLEOTIDE SEQUENCE [LARGE SCALE GENOMIC DNA]</scope>
    <source>
        <strain evidence="1">cv. AL8/78</strain>
    </source>
</reference>
<evidence type="ECO:0000313" key="2">
    <source>
        <dbReference type="Proteomes" id="UP000015105"/>
    </source>
</evidence>
<dbReference type="AlphaFoldDB" id="A0A453BF18"/>
<dbReference type="Gramene" id="AET2Gv20482900.1">
    <property type="protein sequence ID" value="AET2Gv20482900.1"/>
    <property type="gene ID" value="AET2Gv20482900"/>
</dbReference>
<reference evidence="2" key="2">
    <citation type="journal article" date="2017" name="Nat. Plants">
        <title>The Aegilops tauschii genome reveals multiple impacts of transposons.</title>
        <authorList>
            <person name="Zhao G."/>
            <person name="Zou C."/>
            <person name="Li K."/>
            <person name="Wang K."/>
            <person name="Li T."/>
            <person name="Gao L."/>
            <person name="Zhang X."/>
            <person name="Wang H."/>
            <person name="Yang Z."/>
            <person name="Liu X."/>
            <person name="Jiang W."/>
            <person name="Mao L."/>
            <person name="Kong X."/>
            <person name="Jiao Y."/>
            <person name="Jia J."/>
        </authorList>
    </citation>
    <scope>NUCLEOTIDE SEQUENCE [LARGE SCALE GENOMIC DNA]</scope>
    <source>
        <strain evidence="2">cv. AL8/78</strain>
    </source>
</reference>